<keyword evidence="1" id="KW-0479">Metal-binding</keyword>
<keyword evidence="5" id="KW-1185">Reference proteome</keyword>
<evidence type="ECO:0000313" key="4">
    <source>
        <dbReference type="Ensembl" id="ENSGEVP00005026537.1"/>
    </source>
</evidence>
<dbReference type="GO" id="GO:0008270">
    <property type="term" value="F:zinc ion binding"/>
    <property type="evidence" value="ECO:0007669"/>
    <property type="project" value="UniProtKB-KW"/>
</dbReference>
<reference evidence="4" key="1">
    <citation type="submission" date="2025-08" db="UniProtKB">
        <authorList>
            <consortium name="Ensembl"/>
        </authorList>
    </citation>
    <scope>IDENTIFICATION</scope>
</reference>
<keyword evidence="1" id="KW-0863">Zinc-finger</keyword>
<accession>A0A8C5F1C6</accession>
<dbReference type="SUPFAM" id="SSF57667">
    <property type="entry name" value="beta-beta-alpha zinc fingers"/>
    <property type="match status" value="1"/>
</dbReference>
<feature type="compositionally biased region" description="Basic and acidic residues" evidence="2">
    <location>
        <begin position="1"/>
        <end position="10"/>
    </location>
</feature>
<evidence type="ECO:0000256" key="1">
    <source>
        <dbReference type="PROSITE-ProRule" id="PRU00042"/>
    </source>
</evidence>
<dbReference type="InterPro" id="IPR013087">
    <property type="entry name" value="Znf_C2H2_type"/>
</dbReference>
<protein>
    <recommendedName>
        <fullName evidence="3">C2H2-type domain-containing protein</fullName>
    </recommendedName>
</protein>
<reference evidence="4" key="2">
    <citation type="submission" date="2025-09" db="UniProtKB">
        <authorList>
            <consortium name="Ensembl"/>
        </authorList>
    </citation>
    <scope>IDENTIFICATION</scope>
</reference>
<dbReference type="InterPro" id="IPR036236">
    <property type="entry name" value="Znf_C2H2_sf"/>
</dbReference>
<feature type="domain" description="C2H2-type" evidence="3">
    <location>
        <begin position="28"/>
        <end position="55"/>
    </location>
</feature>
<evidence type="ECO:0000256" key="2">
    <source>
        <dbReference type="SAM" id="MobiDB-lite"/>
    </source>
</evidence>
<dbReference type="AlphaFoldDB" id="A0A8C5F1C6"/>
<feature type="region of interest" description="Disordered" evidence="2">
    <location>
        <begin position="1"/>
        <end position="22"/>
    </location>
</feature>
<sequence>MAWPRDRAGEVPRPAEIPAVPPAAMPGFHCSFCGRRFKSKAALASHFSQHLKLGPLGPLPAPQTPRDALPGGLRDRIHRPPPRGGGL</sequence>
<dbReference type="PROSITE" id="PS50157">
    <property type="entry name" value="ZINC_FINGER_C2H2_2"/>
    <property type="match status" value="1"/>
</dbReference>
<keyword evidence="1" id="KW-0862">Zinc</keyword>
<organism evidence="4 5">
    <name type="scientific">Gopherus evgoodei</name>
    <name type="common">Goodes thornscrub tortoise</name>
    <dbReference type="NCBI Taxonomy" id="1825980"/>
    <lineage>
        <taxon>Eukaryota</taxon>
        <taxon>Metazoa</taxon>
        <taxon>Chordata</taxon>
        <taxon>Craniata</taxon>
        <taxon>Vertebrata</taxon>
        <taxon>Euteleostomi</taxon>
        <taxon>Archelosauria</taxon>
        <taxon>Testudinata</taxon>
        <taxon>Testudines</taxon>
        <taxon>Cryptodira</taxon>
        <taxon>Durocryptodira</taxon>
        <taxon>Testudinoidea</taxon>
        <taxon>Testudinidae</taxon>
        <taxon>Gopherus</taxon>
    </lineage>
</organism>
<evidence type="ECO:0000259" key="3">
    <source>
        <dbReference type="PROSITE" id="PS50157"/>
    </source>
</evidence>
<dbReference type="Proteomes" id="UP000694390">
    <property type="component" value="Unassembled WGS sequence"/>
</dbReference>
<dbReference type="SMART" id="SM00355">
    <property type="entry name" value="ZnF_C2H2"/>
    <property type="match status" value="1"/>
</dbReference>
<feature type="region of interest" description="Disordered" evidence="2">
    <location>
        <begin position="51"/>
        <end position="87"/>
    </location>
</feature>
<name>A0A8C5F1C6_9SAUR</name>
<evidence type="ECO:0000313" key="5">
    <source>
        <dbReference type="Proteomes" id="UP000694390"/>
    </source>
</evidence>
<dbReference type="Ensembl" id="ENSGEVT00005027919.1">
    <property type="protein sequence ID" value="ENSGEVP00005026537.1"/>
    <property type="gene ID" value="ENSGEVG00005018818.1"/>
</dbReference>
<dbReference type="PROSITE" id="PS00028">
    <property type="entry name" value="ZINC_FINGER_C2H2_1"/>
    <property type="match status" value="1"/>
</dbReference>
<proteinExistence type="predicted"/>